<evidence type="ECO:0000313" key="16">
    <source>
        <dbReference type="Proteomes" id="UP000276133"/>
    </source>
</evidence>
<reference evidence="15 16" key="1">
    <citation type="journal article" date="2018" name="Sci. Rep.">
        <title>Genomic signatures of local adaptation to the degree of environmental predictability in rotifers.</title>
        <authorList>
            <person name="Franch-Gras L."/>
            <person name="Hahn C."/>
            <person name="Garcia-Roger E.M."/>
            <person name="Carmona M.J."/>
            <person name="Serra M."/>
            <person name="Gomez A."/>
        </authorList>
    </citation>
    <scope>NUCLEOTIDE SEQUENCE [LARGE SCALE GENOMIC DNA]</scope>
    <source>
        <strain evidence="15">HYR1</strain>
    </source>
</reference>
<evidence type="ECO:0000256" key="8">
    <source>
        <dbReference type="ARBA" id="ARBA00023125"/>
    </source>
</evidence>
<protein>
    <recommendedName>
        <fullName evidence="3">AF4/FMR2 family member lilli</fullName>
    </recommendedName>
    <alternativeName>
        <fullName evidence="12">Protein lilliputian</fullName>
    </alternativeName>
</protein>
<evidence type="ECO:0000313" key="15">
    <source>
        <dbReference type="EMBL" id="RNA20347.1"/>
    </source>
</evidence>
<name>A0A3M7R9Z3_BRAPC</name>
<evidence type="ECO:0000256" key="1">
    <source>
        <dbReference type="ARBA" id="ARBA00004123"/>
    </source>
</evidence>
<dbReference type="Pfam" id="PF18876">
    <property type="entry name" value="AFF4_CHD"/>
    <property type="match status" value="1"/>
</dbReference>
<dbReference type="GO" id="GO:0003677">
    <property type="term" value="F:DNA binding"/>
    <property type="evidence" value="ECO:0007669"/>
    <property type="project" value="UniProtKB-KW"/>
</dbReference>
<feature type="region of interest" description="Disordered" evidence="13">
    <location>
        <begin position="1"/>
        <end position="209"/>
    </location>
</feature>
<comment type="caution">
    <text evidence="15">The sequence shown here is derived from an EMBL/GenBank/DDBJ whole genome shotgun (WGS) entry which is preliminary data.</text>
</comment>
<keyword evidence="6" id="KW-0562">Pair-rule protein</keyword>
<evidence type="ECO:0000256" key="5">
    <source>
        <dbReference type="ARBA" id="ARBA00022553"/>
    </source>
</evidence>
<feature type="compositionally biased region" description="Basic and acidic residues" evidence="13">
    <location>
        <begin position="15"/>
        <end position="47"/>
    </location>
</feature>
<dbReference type="AlphaFoldDB" id="A0A3M7R9Z3"/>
<keyword evidence="5" id="KW-0597">Phosphoprotein</keyword>
<evidence type="ECO:0000256" key="4">
    <source>
        <dbReference type="ARBA" id="ARBA00022473"/>
    </source>
</evidence>
<feature type="compositionally biased region" description="Low complexity" evidence="13">
    <location>
        <begin position="62"/>
        <end position="72"/>
    </location>
</feature>
<dbReference type="GO" id="GO:0007366">
    <property type="term" value="P:periodic partitioning by pair rule gene"/>
    <property type="evidence" value="ECO:0007669"/>
    <property type="project" value="UniProtKB-KW"/>
</dbReference>
<evidence type="ECO:0000256" key="13">
    <source>
        <dbReference type="SAM" id="MobiDB-lite"/>
    </source>
</evidence>
<feature type="compositionally biased region" description="Basic and acidic residues" evidence="13">
    <location>
        <begin position="73"/>
        <end position="94"/>
    </location>
</feature>
<dbReference type="GO" id="GO:0010468">
    <property type="term" value="P:regulation of gene expression"/>
    <property type="evidence" value="ECO:0007669"/>
    <property type="project" value="InterPro"/>
</dbReference>
<dbReference type="InterPro" id="IPR043640">
    <property type="entry name" value="AF4/FMR2_CHD"/>
</dbReference>
<evidence type="ECO:0000256" key="2">
    <source>
        <dbReference type="ARBA" id="ARBA00007354"/>
    </source>
</evidence>
<feature type="compositionally biased region" description="Polar residues" evidence="13">
    <location>
        <begin position="117"/>
        <end position="169"/>
    </location>
</feature>
<feature type="domain" description="AF4/FMR2 C-terminal homology" evidence="14">
    <location>
        <begin position="230"/>
        <end position="507"/>
    </location>
</feature>
<keyword evidence="7" id="KW-0805">Transcription regulation</keyword>
<feature type="compositionally biased region" description="Polar residues" evidence="13">
    <location>
        <begin position="365"/>
        <end position="380"/>
    </location>
</feature>
<dbReference type="PANTHER" id="PTHR10528">
    <property type="entry name" value="AF4/FMR2 FAMILY MEMBER"/>
    <property type="match status" value="1"/>
</dbReference>
<evidence type="ECO:0000256" key="10">
    <source>
        <dbReference type="ARBA" id="ARBA00023242"/>
    </source>
</evidence>
<comment type="function">
    <text evidence="11">Has a role in transcriptional regulation. Acts in parallel with the Ras/MAPK and the PI3K/PKB pathways in the control of cell identity and cellular growth. Essential for regulation of the cytoskeleton and cell growth but not for cell proliferation or growth rate. Required specifically for the microtubule-based basal transport of lipid droplets. Plays a partially redundant function downstream of Raf in cell fate specification in the developing eye. Pair-rule protein that regulates embryonic cellularization, gastrulation and segmentation.</text>
</comment>
<dbReference type="OrthoDB" id="10629757at2759"/>
<keyword evidence="16" id="KW-1185">Reference proteome</keyword>
<evidence type="ECO:0000256" key="12">
    <source>
        <dbReference type="ARBA" id="ARBA00032149"/>
    </source>
</evidence>
<dbReference type="PANTHER" id="PTHR10528:SF17">
    <property type="entry name" value="AF4_FMR2 FAMILY MEMBER LILLI"/>
    <property type="match status" value="1"/>
</dbReference>
<keyword evidence="8" id="KW-0238">DNA-binding</keyword>
<feature type="compositionally biased region" description="Polar residues" evidence="13">
    <location>
        <begin position="191"/>
        <end position="204"/>
    </location>
</feature>
<sequence>MNLAPPEQASEVPSESDKKLVEKPRPRDKESPRDRSRDRSREKERSSSPKRSSSHYKDYKRSSVSSSSSRGSSDYKDKSSRDRDTKSSRSEPKAKSSSNKSKMDSDSKESRKESVSYKSTSNGQSVKRTSILNEDQDLSNTSKKQKLSSAEQSSTNSVKPVVKTQNVNKSPMVDKASRETDAKMLVAKQNAKLTSTEPKNSVKNSKIEKKSPAKFSKTFDFLNTTLEEQVLHQRGKQKKHEADHEKDKLKKTICYMEAVCYFSLCAISQYRLKKTSSSSSTSNKSSFDLLKDTYELLRYLNQMLVKPIDNEMFIKKFRVLSNWMEAFINRWLWLMSLKELNLIREPLKDHYSKQAISQMNQVNSLAQQPHTNSGTKTSPNEIPPPSPASSVGSSAGSSNSNNATQNNQNTQQSQSQESSSSSNLQPHQIGLSTQKIMAYSERYFKLTEYNMRSQNFWDMNEHQINDVKYLSDFRETIKQQIQRDLHIDSQVELFAAYILTGLELFKLNNF</sequence>
<accession>A0A3M7R9Z3</accession>
<keyword evidence="10" id="KW-0539">Nucleus</keyword>
<feature type="region of interest" description="Disordered" evidence="13">
    <location>
        <begin position="365"/>
        <end position="427"/>
    </location>
</feature>
<gene>
    <name evidence="15" type="ORF">BpHYR1_018340</name>
</gene>
<dbReference type="Proteomes" id="UP000276133">
    <property type="component" value="Unassembled WGS sequence"/>
</dbReference>
<evidence type="ECO:0000256" key="3">
    <source>
        <dbReference type="ARBA" id="ARBA00021888"/>
    </source>
</evidence>
<evidence type="ECO:0000256" key="9">
    <source>
        <dbReference type="ARBA" id="ARBA00023163"/>
    </source>
</evidence>
<keyword evidence="4" id="KW-0217">Developmental protein</keyword>
<comment type="subcellular location">
    <subcellularLocation>
        <location evidence="1">Nucleus</location>
    </subcellularLocation>
</comment>
<dbReference type="GO" id="GO:0032783">
    <property type="term" value="C:super elongation complex"/>
    <property type="evidence" value="ECO:0007669"/>
    <property type="project" value="TreeGrafter"/>
</dbReference>
<keyword evidence="9" id="KW-0804">Transcription</keyword>
<evidence type="ECO:0000256" key="6">
    <source>
        <dbReference type="ARBA" id="ARBA00022788"/>
    </source>
</evidence>
<proteinExistence type="inferred from homology"/>
<feature type="compositionally biased region" description="Basic and acidic residues" evidence="13">
    <location>
        <begin position="101"/>
        <end position="115"/>
    </location>
</feature>
<evidence type="ECO:0000256" key="7">
    <source>
        <dbReference type="ARBA" id="ARBA00023015"/>
    </source>
</evidence>
<organism evidence="15 16">
    <name type="scientific">Brachionus plicatilis</name>
    <name type="common">Marine rotifer</name>
    <name type="synonym">Brachionus muelleri</name>
    <dbReference type="NCBI Taxonomy" id="10195"/>
    <lineage>
        <taxon>Eukaryota</taxon>
        <taxon>Metazoa</taxon>
        <taxon>Spiralia</taxon>
        <taxon>Gnathifera</taxon>
        <taxon>Rotifera</taxon>
        <taxon>Eurotatoria</taxon>
        <taxon>Monogononta</taxon>
        <taxon>Pseudotrocha</taxon>
        <taxon>Ploima</taxon>
        <taxon>Brachionidae</taxon>
        <taxon>Brachionus</taxon>
    </lineage>
</organism>
<dbReference type="EMBL" id="REGN01003873">
    <property type="protein sequence ID" value="RNA20347.1"/>
    <property type="molecule type" value="Genomic_DNA"/>
</dbReference>
<evidence type="ECO:0000256" key="11">
    <source>
        <dbReference type="ARBA" id="ARBA00024653"/>
    </source>
</evidence>
<dbReference type="STRING" id="10195.A0A3M7R9Z3"/>
<feature type="compositionally biased region" description="Low complexity" evidence="13">
    <location>
        <begin position="388"/>
        <end position="426"/>
    </location>
</feature>
<comment type="similarity">
    <text evidence="2">Belongs to the AF4 family.</text>
</comment>
<dbReference type="InterPro" id="IPR007797">
    <property type="entry name" value="AF4/FMR2"/>
</dbReference>
<evidence type="ECO:0000259" key="14">
    <source>
        <dbReference type="Pfam" id="PF18876"/>
    </source>
</evidence>